<evidence type="ECO:0000256" key="5">
    <source>
        <dbReference type="ARBA" id="ARBA00022842"/>
    </source>
</evidence>
<feature type="domain" description="Chorismate-utilising enzyme C-terminal" evidence="9">
    <location>
        <begin position="227"/>
        <end position="480"/>
    </location>
</feature>
<dbReference type="Pfam" id="PF00425">
    <property type="entry name" value="Chorismate_bind"/>
    <property type="match status" value="1"/>
</dbReference>
<feature type="domain" description="Anthranilate synthase component I N-terminal" evidence="10">
    <location>
        <begin position="15"/>
        <end position="177"/>
    </location>
</feature>
<dbReference type="PRINTS" id="PR00095">
    <property type="entry name" value="ANTSNTHASEI"/>
</dbReference>
<evidence type="ECO:0000256" key="4">
    <source>
        <dbReference type="ARBA" id="ARBA00022723"/>
    </source>
</evidence>
<gene>
    <name evidence="11" type="ORF">HNP76_002384</name>
</gene>
<dbReference type="Gene3D" id="3.60.120.10">
    <property type="entry name" value="Anthranilate synthase"/>
    <property type="match status" value="1"/>
</dbReference>
<dbReference type="RefSeq" id="WP_184660783.1">
    <property type="nucleotide sequence ID" value="NZ_CP031518.1"/>
</dbReference>
<evidence type="ECO:0000256" key="3">
    <source>
        <dbReference type="ARBA" id="ARBA00020653"/>
    </source>
</evidence>
<evidence type="ECO:0000256" key="7">
    <source>
        <dbReference type="ARBA" id="ARBA00025634"/>
    </source>
</evidence>
<name>A0A7W8LMW8_9SPIR</name>
<dbReference type="Proteomes" id="UP000518887">
    <property type="component" value="Unassembled WGS sequence"/>
</dbReference>
<evidence type="ECO:0000313" key="12">
    <source>
        <dbReference type="Proteomes" id="UP000518887"/>
    </source>
</evidence>
<dbReference type="EMBL" id="JACHFQ010000007">
    <property type="protein sequence ID" value="MBB5226996.1"/>
    <property type="molecule type" value="Genomic_DNA"/>
</dbReference>
<comment type="caution">
    <text evidence="11">The sequence shown here is derived from an EMBL/GenBank/DDBJ whole genome shotgun (WGS) entry which is preliminary data.</text>
</comment>
<evidence type="ECO:0000313" key="11">
    <source>
        <dbReference type="EMBL" id="MBB5226996.1"/>
    </source>
</evidence>
<dbReference type="PANTHER" id="PTHR11236">
    <property type="entry name" value="AMINOBENZOATE/ANTHRANILATE SYNTHASE"/>
    <property type="match status" value="1"/>
</dbReference>
<dbReference type="InterPro" id="IPR015890">
    <property type="entry name" value="Chorismate_C"/>
</dbReference>
<keyword evidence="4" id="KW-0479">Metal-binding</keyword>
<dbReference type="InterPro" id="IPR006805">
    <property type="entry name" value="Anth_synth_I_N"/>
</dbReference>
<dbReference type="Pfam" id="PF04715">
    <property type="entry name" value="Anth_synt_I_N"/>
    <property type="match status" value="1"/>
</dbReference>
<sequence length="492" mass="55121">MTRTDSIYFSLPSDRYTPFSLARKIGASAILESASFARGKERYSILLLEPAFRIVQDEEGVAFLIDGRRLPYKEKNTTGETIAPGSRVLHTPDILDALLYVAQQNDTSVVHNEDGSESPNAIPVPTSGLGYLSYEFSARCDTIMMAPQTDELHIPESEFVAGHIYVVFDHFTEKLHIFALNYNEHQIDLDKAVADLKKRLNDMDFSYLSAPEEPCEVRTITNLEQSEREYKEKVEAIKKEIIAGNLLQAVPSRRLQLECDNSALEIYRRLRAINPSPYLFYIDFGERQLIGASPESLVRVREGVASIRPIAGTRRRGKNNAEDEALKTELLNDGKERAEHLMLVDLARNDLGRVCANGSVEVTRFMEVEKFSHVMHIVSDVQGKVAAGFKPIQVLRAAFPAGTVSGAPKISAIQILSRLEKIKRRFYAGAVGYIQSNGDLDFCIAIRCALKQDKVWTLQAGGGIVYDSNADREWEETNEKLGALRSVFEVRK</sequence>
<evidence type="ECO:0000256" key="2">
    <source>
        <dbReference type="ARBA" id="ARBA00011575"/>
    </source>
</evidence>
<accession>A0A7W8LMW8</accession>
<evidence type="ECO:0000256" key="6">
    <source>
        <dbReference type="ARBA" id="ARBA00023239"/>
    </source>
</evidence>
<dbReference type="GO" id="GO:0004049">
    <property type="term" value="F:anthranilate synthase activity"/>
    <property type="evidence" value="ECO:0007669"/>
    <property type="project" value="UniProtKB-EC"/>
</dbReference>
<organism evidence="11 12">
    <name type="scientific">Treponema ruminis</name>
    <dbReference type="NCBI Taxonomy" id="744515"/>
    <lineage>
        <taxon>Bacteria</taxon>
        <taxon>Pseudomonadati</taxon>
        <taxon>Spirochaetota</taxon>
        <taxon>Spirochaetia</taxon>
        <taxon>Spirochaetales</taxon>
        <taxon>Treponemataceae</taxon>
        <taxon>Treponema</taxon>
    </lineage>
</organism>
<comment type="function">
    <text evidence="7">Part of a heterotetrameric complex that catalyzes the two-step biosynthesis of anthranilate, an intermediate in the biosynthesis of L-tryptophan. In the first step, the glutamine-binding beta subunit (TrpG) of anthranilate synthase (AS) provides the glutamine amidotransferase activity which generates ammonia as a substrate that, along with chorismate, is used in the second step, catalyzed by the large alpha subunit of AS (TrpE) to produce anthranilate. In the absence of TrpG, TrpE can synthesize anthranilate directly from chorismate and high concentrations of ammonia.</text>
</comment>
<dbReference type="PANTHER" id="PTHR11236:SF48">
    <property type="entry name" value="ISOCHORISMATE SYNTHASE MENF"/>
    <property type="match status" value="1"/>
</dbReference>
<dbReference type="InterPro" id="IPR005801">
    <property type="entry name" value="ADC_synthase"/>
</dbReference>
<keyword evidence="5" id="KW-0460">Magnesium</keyword>
<keyword evidence="12" id="KW-1185">Reference proteome</keyword>
<comment type="cofactor">
    <cofactor evidence="1">
        <name>Mg(2+)</name>
        <dbReference type="ChEBI" id="CHEBI:18420"/>
    </cofactor>
</comment>
<evidence type="ECO:0000256" key="8">
    <source>
        <dbReference type="ARBA" id="ARBA00047683"/>
    </source>
</evidence>
<dbReference type="SUPFAM" id="SSF56322">
    <property type="entry name" value="ADC synthase"/>
    <property type="match status" value="1"/>
</dbReference>
<dbReference type="GO" id="GO:0000162">
    <property type="term" value="P:L-tryptophan biosynthetic process"/>
    <property type="evidence" value="ECO:0007669"/>
    <property type="project" value="TreeGrafter"/>
</dbReference>
<protein>
    <recommendedName>
        <fullName evidence="3">Anthranilate synthase component 1</fullName>
    </recommendedName>
</protein>
<reference evidence="11 12" key="1">
    <citation type="submission" date="2020-08" db="EMBL/GenBank/DDBJ databases">
        <title>Genomic Encyclopedia of Type Strains, Phase IV (KMG-IV): sequencing the most valuable type-strain genomes for metagenomic binning, comparative biology and taxonomic classification.</title>
        <authorList>
            <person name="Goeker M."/>
        </authorList>
    </citation>
    <scope>NUCLEOTIDE SEQUENCE [LARGE SCALE GENOMIC DNA]</scope>
    <source>
        <strain evidence="11 12">DSM 103462</strain>
    </source>
</reference>
<comment type="subunit">
    <text evidence="2">Heterotetramer consisting of two non-identical subunits: a beta subunit (TrpG) and a large alpha subunit (TrpE).</text>
</comment>
<comment type="catalytic activity">
    <reaction evidence="8">
        <text>chorismate + L-glutamine = anthranilate + pyruvate + L-glutamate + H(+)</text>
        <dbReference type="Rhea" id="RHEA:21732"/>
        <dbReference type="ChEBI" id="CHEBI:15361"/>
        <dbReference type="ChEBI" id="CHEBI:15378"/>
        <dbReference type="ChEBI" id="CHEBI:16567"/>
        <dbReference type="ChEBI" id="CHEBI:29748"/>
        <dbReference type="ChEBI" id="CHEBI:29985"/>
        <dbReference type="ChEBI" id="CHEBI:58359"/>
        <dbReference type="EC" id="4.1.3.27"/>
    </reaction>
</comment>
<dbReference type="InterPro" id="IPR019999">
    <property type="entry name" value="Anth_synth_I-like"/>
</dbReference>
<dbReference type="GO" id="GO:0046872">
    <property type="term" value="F:metal ion binding"/>
    <property type="evidence" value="ECO:0007669"/>
    <property type="project" value="UniProtKB-KW"/>
</dbReference>
<keyword evidence="6 11" id="KW-0456">Lyase</keyword>
<dbReference type="AlphaFoldDB" id="A0A7W8LMW8"/>
<evidence type="ECO:0000259" key="9">
    <source>
        <dbReference type="Pfam" id="PF00425"/>
    </source>
</evidence>
<proteinExistence type="predicted"/>
<evidence type="ECO:0000256" key="1">
    <source>
        <dbReference type="ARBA" id="ARBA00001946"/>
    </source>
</evidence>
<evidence type="ECO:0000259" key="10">
    <source>
        <dbReference type="Pfam" id="PF04715"/>
    </source>
</evidence>